<organism evidence="2 3">
    <name type="scientific">Allomyces macrogynus (strain ATCC 38327)</name>
    <name type="common">Allomyces javanicus var. macrogynus</name>
    <dbReference type="NCBI Taxonomy" id="578462"/>
    <lineage>
        <taxon>Eukaryota</taxon>
        <taxon>Fungi</taxon>
        <taxon>Fungi incertae sedis</taxon>
        <taxon>Blastocladiomycota</taxon>
        <taxon>Blastocladiomycetes</taxon>
        <taxon>Blastocladiales</taxon>
        <taxon>Blastocladiaceae</taxon>
        <taxon>Allomyces</taxon>
    </lineage>
</organism>
<evidence type="ECO:0000313" key="2">
    <source>
        <dbReference type="EMBL" id="KNE69997.1"/>
    </source>
</evidence>
<feature type="compositionally biased region" description="Low complexity" evidence="1">
    <location>
        <begin position="8"/>
        <end position="18"/>
    </location>
</feature>
<feature type="compositionally biased region" description="Polar residues" evidence="1">
    <location>
        <begin position="67"/>
        <end position="78"/>
    </location>
</feature>
<feature type="compositionally biased region" description="Basic residues" evidence="1">
    <location>
        <begin position="21"/>
        <end position="35"/>
    </location>
</feature>
<evidence type="ECO:0000313" key="3">
    <source>
        <dbReference type="Proteomes" id="UP000054350"/>
    </source>
</evidence>
<dbReference type="EMBL" id="GG745363">
    <property type="protein sequence ID" value="KNE69997.1"/>
    <property type="molecule type" value="Genomic_DNA"/>
</dbReference>
<dbReference type="OrthoDB" id="10447156at2759"/>
<keyword evidence="3" id="KW-1185">Reference proteome</keyword>
<proteinExistence type="predicted"/>
<dbReference type="Proteomes" id="UP000054350">
    <property type="component" value="Unassembled WGS sequence"/>
</dbReference>
<feature type="region of interest" description="Disordered" evidence="1">
    <location>
        <begin position="1"/>
        <end position="192"/>
    </location>
</feature>
<evidence type="ECO:0000256" key="1">
    <source>
        <dbReference type="SAM" id="MobiDB-lite"/>
    </source>
</evidence>
<feature type="compositionally biased region" description="Low complexity" evidence="1">
    <location>
        <begin position="153"/>
        <end position="171"/>
    </location>
</feature>
<feature type="compositionally biased region" description="Low complexity" evidence="1">
    <location>
        <begin position="181"/>
        <end position="192"/>
    </location>
</feature>
<dbReference type="AlphaFoldDB" id="A0A0L0T5I4"/>
<dbReference type="VEuPathDB" id="FungiDB:AMAG_20154"/>
<protein>
    <submittedName>
        <fullName evidence="2">Uncharacterized protein</fullName>
    </submittedName>
</protein>
<gene>
    <name evidence="2" type="ORF">AMAG_20154</name>
</gene>
<reference evidence="2 3" key="1">
    <citation type="submission" date="2009-11" db="EMBL/GenBank/DDBJ databases">
        <title>Annotation of Allomyces macrogynus ATCC 38327.</title>
        <authorList>
            <consortium name="The Broad Institute Genome Sequencing Platform"/>
            <person name="Russ C."/>
            <person name="Cuomo C."/>
            <person name="Burger G."/>
            <person name="Gray M.W."/>
            <person name="Holland P.W.H."/>
            <person name="King N."/>
            <person name="Lang F.B.F."/>
            <person name="Roger A.J."/>
            <person name="Ruiz-Trillo I."/>
            <person name="Young S.K."/>
            <person name="Zeng Q."/>
            <person name="Gargeya S."/>
            <person name="Fitzgerald M."/>
            <person name="Haas B."/>
            <person name="Abouelleil A."/>
            <person name="Alvarado L."/>
            <person name="Arachchi H.M."/>
            <person name="Berlin A."/>
            <person name="Chapman S.B."/>
            <person name="Gearin G."/>
            <person name="Goldberg J."/>
            <person name="Griggs A."/>
            <person name="Gujja S."/>
            <person name="Hansen M."/>
            <person name="Heiman D."/>
            <person name="Howarth C."/>
            <person name="Larimer J."/>
            <person name="Lui A."/>
            <person name="MacDonald P.J.P."/>
            <person name="McCowen C."/>
            <person name="Montmayeur A."/>
            <person name="Murphy C."/>
            <person name="Neiman D."/>
            <person name="Pearson M."/>
            <person name="Priest M."/>
            <person name="Roberts A."/>
            <person name="Saif S."/>
            <person name="Shea T."/>
            <person name="Sisk P."/>
            <person name="Stolte C."/>
            <person name="Sykes S."/>
            <person name="Wortman J."/>
            <person name="Nusbaum C."/>
            <person name="Birren B."/>
        </authorList>
    </citation>
    <scope>NUCLEOTIDE SEQUENCE [LARGE SCALE GENOMIC DNA]</scope>
    <source>
        <strain evidence="2 3">ATCC 38327</strain>
    </source>
</reference>
<feature type="compositionally biased region" description="Polar residues" evidence="1">
    <location>
        <begin position="130"/>
        <end position="143"/>
    </location>
</feature>
<sequence length="735" mass="77706">MASRPRGSSTAKSTAPTSPERRRRRGCRAGRNRRGTRPDDGDDEENSGENGVGLADQSEDSTAVMVKTQSALNVQPATDATDVDDSPPLRAASMLPMPALPVARVPGRRRRGSTASAASTSNGASTTASKPSRSMPPNGTLSNGAPMPATSNRLPRPTTSSTRAPASSRPLAPGPAPAPRSTPSSAAPSSLSLRSLVQRVKDVDAQLSSGTLPTPAFISAMTDYVLIHDHHPTWAASHRLLDRVAHLITAFRAATRRARDLDPATTVIEQWLAAWWKRLVVPCSADDDDEVMIDLPRELPPCLARIHEGPLRLNPTVDPLAAYVLLADTARHLAPRRREYAGVYLALAASLLDAAARAVPESGRVHALRGTACAARARRMEAVVAWLRAACCAEPYDASGALGGMFATAVGGIGDDVEVEGTVVAWVRCLYARIDLDQVATLTDRIVAAWSMMPVVIRGHVAQLAAYLVHLSHGTPTFPFAATSALALLAAVGIPRSSSTLRHFAILSRGIMAVDDPVTWDPLRFAAPLSTICDALNDLDVDTNLAFDATGLWTGLAVDLDPFPVTSVTARDVRDWWTTFTHAAHVLQYDDETDAFAAHSAPPASPSVIVLSGSTPVPTTPSPTPPPTQLPLYITDTSSLLTLGPTGIARLSTHARVGVPLVVVRELQGLATGAPDSVDDERAANVARSAAALVAALPQSRATAYTRGGNAVTEWDWTEDYRGAGILDNVVLETI</sequence>
<accession>A0A0L0T5I4</accession>
<reference evidence="3" key="2">
    <citation type="submission" date="2009-11" db="EMBL/GenBank/DDBJ databases">
        <title>The Genome Sequence of Allomyces macrogynus strain ATCC 38327.</title>
        <authorList>
            <consortium name="The Broad Institute Genome Sequencing Platform"/>
            <person name="Russ C."/>
            <person name="Cuomo C."/>
            <person name="Shea T."/>
            <person name="Young S.K."/>
            <person name="Zeng Q."/>
            <person name="Koehrsen M."/>
            <person name="Haas B."/>
            <person name="Borodovsky M."/>
            <person name="Guigo R."/>
            <person name="Alvarado L."/>
            <person name="Berlin A."/>
            <person name="Borenstein D."/>
            <person name="Chen Z."/>
            <person name="Engels R."/>
            <person name="Freedman E."/>
            <person name="Gellesch M."/>
            <person name="Goldberg J."/>
            <person name="Griggs A."/>
            <person name="Gujja S."/>
            <person name="Heiman D."/>
            <person name="Hepburn T."/>
            <person name="Howarth C."/>
            <person name="Jen D."/>
            <person name="Larson L."/>
            <person name="Lewis B."/>
            <person name="Mehta T."/>
            <person name="Park D."/>
            <person name="Pearson M."/>
            <person name="Roberts A."/>
            <person name="Saif S."/>
            <person name="Shenoy N."/>
            <person name="Sisk P."/>
            <person name="Stolte C."/>
            <person name="Sykes S."/>
            <person name="Walk T."/>
            <person name="White J."/>
            <person name="Yandava C."/>
            <person name="Burger G."/>
            <person name="Gray M.W."/>
            <person name="Holland P.W.H."/>
            <person name="King N."/>
            <person name="Lang F.B.F."/>
            <person name="Roger A.J."/>
            <person name="Ruiz-Trillo I."/>
            <person name="Lander E."/>
            <person name="Nusbaum C."/>
        </authorList>
    </citation>
    <scope>NUCLEOTIDE SEQUENCE [LARGE SCALE GENOMIC DNA]</scope>
    <source>
        <strain evidence="3">ATCC 38327</strain>
    </source>
</reference>
<name>A0A0L0T5I4_ALLM3</name>
<feature type="compositionally biased region" description="Low complexity" evidence="1">
    <location>
        <begin position="113"/>
        <end position="129"/>
    </location>
</feature>